<reference evidence="2" key="1">
    <citation type="submission" date="2023-11" db="EMBL/GenBank/DDBJ databases">
        <authorList>
            <person name="Helweg L.P."/>
            <person name="Kiel A."/>
            <person name="Hitz F."/>
            <person name="Ruckert-Reed C."/>
            <person name="Busche T."/>
            <person name="Kaltschmidt B."/>
            <person name="Kaltschmidt C."/>
        </authorList>
    </citation>
    <scope>NUCLEOTIDE SEQUENCE [LARGE SCALE GENOMIC DNA]</scope>
    <source>
        <strain evidence="2">4.1</strain>
    </source>
</reference>
<dbReference type="Proteomes" id="UP001304340">
    <property type="component" value="Chromosome"/>
</dbReference>
<sequence length="130" mass="12772">MGSPAVVTSAVVTCPMGAAPATLTVLPTSRVLVEGRPVATVRDMIPLLNIATFGMCMSPANPTVAAATAAALGVLVPMPCVPVLSAPWLPGSAKTLVGGAPATLQSSTCQCAYGGVVQVVVPGATKTMIG</sequence>
<name>A0AAF1C3T0_9MICO</name>
<gene>
    <name evidence="1" type="ORF">SANBI_002622</name>
</gene>
<dbReference type="InterPro" id="IPR025460">
    <property type="entry name" value="DUF4280"/>
</dbReference>
<organism evidence="1 2">
    <name type="scientific">Sanguibacter biliveldensis</name>
    <dbReference type="NCBI Taxonomy" id="3030830"/>
    <lineage>
        <taxon>Bacteria</taxon>
        <taxon>Bacillati</taxon>
        <taxon>Actinomycetota</taxon>
        <taxon>Actinomycetes</taxon>
        <taxon>Micrococcales</taxon>
        <taxon>Sanguibacteraceae</taxon>
        <taxon>Sanguibacter</taxon>
    </lineage>
</organism>
<dbReference type="AlphaFoldDB" id="A0AAF1C3T0"/>
<keyword evidence="2" id="KW-1185">Reference proteome</keyword>
<dbReference type="Pfam" id="PF14107">
    <property type="entry name" value="DUF4280"/>
    <property type="match status" value="1"/>
</dbReference>
<evidence type="ECO:0000313" key="1">
    <source>
        <dbReference type="EMBL" id="WPF81333.1"/>
    </source>
</evidence>
<dbReference type="RefSeq" id="WP_056129299.1">
    <property type="nucleotide sequence ID" value="NZ_CP138359.1"/>
</dbReference>
<accession>A0AAF1C3T0</accession>
<dbReference type="KEGG" id="sbil:SANBI_002622"/>
<evidence type="ECO:0000313" key="2">
    <source>
        <dbReference type="Proteomes" id="UP001304340"/>
    </source>
</evidence>
<proteinExistence type="predicted"/>
<dbReference type="EMBL" id="CP138359">
    <property type="protein sequence ID" value="WPF81333.1"/>
    <property type="molecule type" value="Genomic_DNA"/>
</dbReference>
<protein>
    <submittedName>
        <fullName evidence="1">DUF4280 domain-containing protein</fullName>
    </submittedName>
</protein>